<keyword evidence="10" id="KW-1185">Reference proteome</keyword>
<sequence length="853" mass="98397">MRILEKSQKVKEKKTLTYLSLFSGAGLGCYGFKLEGFECVATVEIMKKRLTFQQFNDKCKYDTGYISEDITDERTKEKLRIELNRWNITQSNPLDVLVATPPCQGMSVANHKKGNELLRNSLIVESIKWVNDIKPRFFIFENVRSFLKTPCTDLDGEDRSIGDAIDINLAGEYHIHPTIINFKDYGNPSSRTRTLVIGVRKDLKDITPFDILPDYNPAQQTLRDTIGHLPSLQKMGEICDSDIYHNFKSYSPGMLEWITDIKEGQSAFDNIDQNKIPHKKVGAIRVFNANKNGDKYRRQFWDRVSPCIHTRNDILSSQNTIHPTDNRVFSIREVMLMMSVPATYNWTDIPYESLNKLPLIEKKKFLSKNEMTIRHSLGEGVPTIIFQQIANKIKNYSQAKVIDFTTVKKIIEENDLLESGKLLQFIKDNRNTYSYSVLTKIAELANTERNDNAAYYTRQDICYSIVKDLPGIKKDKPLRILEPSIGVGNFLPLLIAKYRDFGQIIIDVVDVDENSLAIFRILLGCINIPSNFTINIINDDFLLHNFNHRYDLVIGNPPYKKLLSSNSKVIQYKKNVINTDTNNVFSFFIEKALKLGDVVSFIVPKSLINAPEFNKTRELLQDKKMIKITDYGEEAFKGVKIETISFIVSTRARHTNHSLKIESYITRQVTFKDQEYVFSKDYPYWLIYRNDFFDDISKKLKFNIFTAFRDRQITKQVTRPDGKIRVLKSRNIASNEIIDIDKYDCFIDEANNLAVGKYLNHEHAVLVPNLTYRPRACFLPENTITDGSVAILTLRNGSRRVTHEDLEYYNSDEYEKFYSIARNHGTRSLNIDNNSVFFFGILKHPSNNGTGNN</sequence>
<reference evidence="9 10" key="1">
    <citation type="submission" date="2018-05" db="EMBL/GenBank/DDBJ databases">
        <title>Genomic Encyclopedia of Archaeal and Bacterial Type Strains, Phase II (KMG-II): from individual species to whole genera.</title>
        <authorList>
            <person name="Goeker M."/>
        </authorList>
    </citation>
    <scope>NUCLEOTIDE SEQUENCE [LARGE SCALE GENOMIC DNA]</scope>
    <source>
        <strain evidence="9 10">DSM 19975</strain>
    </source>
</reference>
<evidence type="ECO:0000313" key="9">
    <source>
        <dbReference type="EMBL" id="PWK74269.1"/>
    </source>
</evidence>
<keyword evidence="3 7" id="KW-0808">Transferase</keyword>
<evidence type="ECO:0000256" key="4">
    <source>
        <dbReference type="ARBA" id="ARBA00022691"/>
    </source>
</evidence>
<evidence type="ECO:0000256" key="1">
    <source>
        <dbReference type="ARBA" id="ARBA00011975"/>
    </source>
</evidence>
<dbReference type="InterPro" id="IPR029063">
    <property type="entry name" value="SAM-dependent_MTases_sf"/>
</dbReference>
<feature type="active site" evidence="7">
    <location>
        <position position="103"/>
    </location>
</feature>
<dbReference type="RefSeq" id="WP_109609465.1">
    <property type="nucleotide sequence ID" value="NZ_QGHA01000009.1"/>
</dbReference>
<dbReference type="GO" id="GO:0032259">
    <property type="term" value="P:methylation"/>
    <property type="evidence" value="ECO:0007669"/>
    <property type="project" value="UniProtKB-KW"/>
</dbReference>
<dbReference type="EC" id="2.1.1.37" evidence="1"/>
<dbReference type="PROSITE" id="PS51679">
    <property type="entry name" value="SAM_MT_C5"/>
    <property type="match status" value="1"/>
</dbReference>
<dbReference type="Gene3D" id="3.90.120.10">
    <property type="entry name" value="DNA Methylase, subunit A, domain 2"/>
    <property type="match status" value="1"/>
</dbReference>
<organism evidence="9 10">
    <name type="scientific">Mucilaginibacter oryzae</name>
    <dbReference type="NCBI Taxonomy" id="468058"/>
    <lineage>
        <taxon>Bacteria</taxon>
        <taxon>Pseudomonadati</taxon>
        <taxon>Bacteroidota</taxon>
        <taxon>Sphingobacteriia</taxon>
        <taxon>Sphingobacteriales</taxon>
        <taxon>Sphingobacteriaceae</taxon>
        <taxon>Mucilaginibacter</taxon>
    </lineage>
</organism>
<proteinExistence type="inferred from homology"/>
<dbReference type="Proteomes" id="UP000245678">
    <property type="component" value="Unassembled WGS sequence"/>
</dbReference>
<dbReference type="PROSITE" id="PS00094">
    <property type="entry name" value="C5_MTASE_1"/>
    <property type="match status" value="1"/>
</dbReference>
<evidence type="ECO:0000256" key="6">
    <source>
        <dbReference type="ARBA" id="ARBA00047422"/>
    </source>
</evidence>
<gene>
    <name evidence="9" type="ORF">LX99_04071</name>
</gene>
<dbReference type="AlphaFoldDB" id="A0A316H4A8"/>
<dbReference type="Pfam" id="PF07669">
    <property type="entry name" value="Eco57I"/>
    <property type="match status" value="1"/>
</dbReference>
<evidence type="ECO:0000256" key="2">
    <source>
        <dbReference type="ARBA" id="ARBA00022603"/>
    </source>
</evidence>
<comment type="similarity">
    <text evidence="7">Belongs to the class I-like SAM-binding methyltransferase superfamily. C5-methyltransferase family.</text>
</comment>
<dbReference type="InterPro" id="IPR001525">
    <property type="entry name" value="C5_MeTfrase"/>
</dbReference>
<dbReference type="GO" id="GO:0003886">
    <property type="term" value="F:DNA (cytosine-5-)-methyltransferase activity"/>
    <property type="evidence" value="ECO:0007669"/>
    <property type="project" value="UniProtKB-EC"/>
</dbReference>
<dbReference type="PANTHER" id="PTHR10629:SF52">
    <property type="entry name" value="DNA (CYTOSINE-5)-METHYLTRANSFERASE 1"/>
    <property type="match status" value="1"/>
</dbReference>
<dbReference type="GO" id="GO:0009007">
    <property type="term" value="F:site-specific DNA-methyltransferase (adenine-specific) activity"/>
    <property type="evidence" value="ECO:0007669"/>
    <property type="project" value="UniProtKB-EC"/>
</dbReference>
<protein>
    <recommendedName>
        <fullName evidence="1">DNA (cytosine-5-)-methyltransferase</fullName>
        <ecNumber evidence="1">2.1.1.37</ecNumber>
    </recommendedName>
</protein>
<dbReference type="PANTHER" id="PTHR10629">
    <property type="entry name" value="CYTOSINE-SPECIFIC METHYLTRANSFERASE"/>
    <property type="match status" value="1"/>
</dbReference>
<dbReference type="GO" id="GO:0044027">
    <property type="term" value="P:negative regulation of gene expression via chromosomal CpG island methylation"/>
    <property type="evidence" value="ECO:0007669"/>
    <property type="project" value="TreeGrafter"/>
</dbReference>
<evidence type="ECO:0000256" key="7">
    <source>
        <dbReference type="PROSITE-ProRule" id="PRU01016"/>
    </source>
</evidence>
<accession>A0A316H4A8</accession>
<comment type="catalytic activity">
    <reaction evidence="6">
        <text>a 2'-deoxycytidine in DNA + S-adenosyl-L-methionine = a 5-methyl-2'-deoxycytidine in DNA + S-adenosyl-L-homocysteine + H(+)</text>
        <dbReference type="Rhea" id="RHEA:13681"/>
        <dbReference type="Rhea" id="RHEA-COMP:11369"/>
        <dbReference type="Rhea" id="RHEA-COMP:11370"/>
        <dbReference type="ChEBI" id="CHEBI:15378"/>
        <dbReference type="ChEBI" id="CHEBI:57856"/>
        <dbReference type="ChEBI" id="CHEBI:59789"/>
        <dbReference type="ChEBI" id="CHEBI:85452"/>
        <dbReference type="ChEBI" id="CHEBI:85454"/>
        <dbReference type="EC" id="2.1.1.37"/>
    </reaction>
</comment>
<comment type="caution">
    <text evidence="9">The sequence shown here is derived from an EMBL/GenBank/DDBJ whole genome shotgun (WGS) entry which is preliminary data.</text>
</comment>
<dbReference type="GO" id="GO:0003677">
    <property type="term" value="F:DNA binding"/>
    <property type="evidence" value="ECO:0007669"/>
    <property type="project" value="TreeGrafter"/>
</dbReference>
<dbReference type="Gene3D" id="3.40.50.150">
    <property type="entry name" value="Vaccinia Virus protein VP39"/>
    <property type="match status" value="2"/>
</dbReference>
<evidence type="ECO:0000313" key="10">
    <source>
        <dbReference type="Proteomes" id="UP000245678"/>
    </source>
</evidence>
<dbReference type="InterPro" id="IPR050390">
    <property type="entry name" value="C5-Methyltransferase"/>
</dbReference>
<dbReference type="InterPro" id="IPR002052">
    <property type="entry name" value="DNA_methylase_N6_adenine_CS"/>
</dbReference>
<dbReference type="SUPFAM" id="SSF53335">
    <property type="entry name" value="S-adenosyl-L-methionine-dependent methyltransferases"/>
    <property type="match status" value="2"/>
</dbReference>
<dbReference type="InterPro" id="IPR018117">
    <property type="entry name" value="C5_DNA_meth_AS"/>
</dbReference>
<keyword evidence="2 7" id="KW-0489">Methyltransferase</keyword>
<dbReference type="PROSITE" id="PS00092">
    <property type="entry name" value="N6_MTASE"/>
    <property type="match status" value="1"/>
</dbReference>
<evidence type="ECO:0000256" key="3">
    <source>
        <dbReference type="ARBA" id="ARBA00022679"/>
    </source>
</evidence>
<dbReference type="EMBL" id="QGHA01000009">
    <property type="protein sequence ID" value="PWK74269.1"/>
    <property type="molecule type" value="Genomic_DNA"/>
</dbReference>
<dbReference type="PROSITE" id="PS51257">
    <property type="entry name" value="PROKAR_LIPOPROTEIN"/>
    <property type="match status" value="1"/>
</dbReference>
<evidence type="ECO:0000259" key="8">
    <source>
        <dbReference type="Pfam" id="PF07669"/>
    </source>
</evidence>
<keyword evidence="5" id="KW-0680">Restriction system</keyword>
<feature type="domain" description="Type II methyltransferase M.TaqI-like" evidence="8">
    <location>
        <begin position="540"/>
        <end position="634"/>
    </location>
</feature>
<name>A0A316H4A8_9SPHI</name>
<dbReference type="InterPro" id="IPR011639">
    <property type="entry name" value="MethylTrfase_TaqI-like_dom"/>
</dbReference>
<dbReference type="Pfam" id="PF00145">
    <property type="entry name" value="DNA_methylase"/>
    <property type="match status" value="1"/>
</dbReference>
<keyword evidence="4 7" id="KW-0949">S-adenosyl-L-methionine</keyword>
<evidence type="ECO:0000256" key="5">
    <source>
        <dbReference type="ARBA" id="ARBA00022747"/>
    </source>
</evidence>
<dbReference type="GO" id="GO:0009307">
    <property type="term" value="P:DNA restriction-modification system"/>
    <property type="evidence" value="ECO:0007669"/>
    <property type="project" value="UniProtKB-KW"/>
</dbReference>
<dbReference type="PRINTS" id="PR00105">
    <property type="entry name" value="C5METTRFRASE"/>
</dbReference>